<feature type="compositionally biased region" description="Polar residues" evidence="1">
    <location>
        <begin position="306"/>
        <end position="326"/>
    </location>
</feature>
<evidence type="ECO:0000313" key="4">
    <source>
        <dbReference type="Proteomes" id="UP000193986"/>
    </source>
</evidence>
<dbReference type="PROSITE" id="PS50172">
    <property type="entry name" value="BRCT"/>
    <property type="match status" value="1"/>
</dbReference>
<feature type="region of interest" description="Disordered" evidence="1">
    <location>
        <begin position="1"/>
        <end position="54"/>
    </location>
</feature>
<dbReference type="AlphaFoldDB" id="A0A1Y2AIA4"/>
<feature type="compositionally biased region" description="Polar residues" evidence="1">
    <location>
        <begin position="400"/>
        <end position="415"/>
    </location>
</feature>
<feature type="region of interest" description="Disordered" evidence="1">
    <location>
        <begin position="195"/>
        <end position="218"/>
    </location>
</feature>
<accession>A0A1Y2AIA4</accession>
<dbReference type="EMBL" id="MCFC01000095">
    <property type="protein sequence ID" value="ORY22319.1"/>
    <property type="molecule type" value="Genomic_DNA"/>
</dbReference>
<gene>
    <name evidence="3" type="ORF">BCR39DRAFT_386478</name>
</gene>
<organism evidence="3 4">
    <name type="scientific">Naematelia encephala</name>
    <dbReference type="NCBI Taxonomy" id="71784"/>
    <lineage>
        <taxon>Eukaryota</taxon>
        <taxon>Fungi</taxon>
        <taxon>Dikarya</taxon>
        <taxon>Basidiomycota</taxon>
        <taxon>Agaricomycotina</taxon>
        <taxon>Tremellomycetes</taxon>
        <taxon>Tremellales</taxon>
        <taxon>Naemateliaceae</taxon>
        <taxon>Naematelia</taxon>
    </lineage>
</organism>
<comment type="caution">
    <text evidence="3">The sequence shown here is derived from an EMBL/GenBank/DDBJ whole genome shotgun (WGS) entry which is preliminary data.</text>
</comment>
<evidence type="ECO:0000313" key="3">
    <source>
        <dbReference type="EMBL" id="ORY22319.1"/>
    </source>
</evidence>
<protein>
    <recommendedName>
        <fullName evidence="2">BRCT domain-containing protein</fullName>
    </recommendedName>
</protein>
<dbReference type="InterPro" id="IPR001357">
    <property type="entry name" value="BRCT_dom"/>
</dbReference>
<reference evidence="3 4" key="1">
    <citation type="submission" date="2016-07" db="EMBL/GenBank/DDBJ databases">
        <title>Pervasive Adenine N6-methylation of Active Genes in Fungi.</title>
        <authorList>
            <consortium name="DOE Joint Genome Institute"/>
            <person name="Mondo S.J."/>
            <person name="Dannebaum R.O."/>
            <person name="Kuo R.C."/>
            <person name="Labutti K."/>
            <person name="Haridas S."/>
            <person name="Kuo A."/>
            <person name="Salamov A."/>
            <person name="Ahrendt S.R."/>
            <person name="Lipzen A."/>
            <person name="Sullivan W."/>
            <person name="Andreopoulos W.B."/>
            <person name="Clum A."/>
            <person name="Lindquist E."/>
            <person name="Daum C."/>
            <person name="Ramamoorthy G.K."/>
            <person name="Gryganskyi A."/>
            <person name="Culley D."/>
            <person name="Magnuson J.K."/>
            <person name="James T.Y."/>
            <person name="O'Malley M.A."/>
            <person name="Stajich J.E."/>
            <person name="Spatafora J.W."/>
            <person name="Visel A."/>
            <person name="Grigoriev I.V."/>
        </authorList>
    </citation>
    <scope>NUCLEOTIDE SEQUENCE [LARGE SCALE GENOMIC DNA]</scope>
    <source>
        <strain evidence="3 4">68-887.2</strain>
    </source>
</reference>
<keyword evidence="4" id="KW-1185">Reference proteome</keyword>
<feature type="region of interest" description="Disordered" evidence="1">
    <location>
        <begin position="279"/>
        <end position="326"/>
    </location>
</feature>
<feature type="compositionally biased region" description="Polar residues" evidence="1">
    <location>
        <begin position="380"/>
        <end position="390"/>
    </location>
</feature>
<evidence type="ECO:0000256" key="1">
    <source>
        <dbReference type="SAM" id="MobiDB-lite"/>
    </source>
</evidence>
<feature type="domain" description="BRCT" evidence="2">
    <location>
        <begin position="85"/>
        <end position="191"/>
    </location>
</feature>
<evidence type="ECO:0000259" key="2">
    <source>
        <dbReference type="PROSITE" id="PS50172"/>
    </source>
</evidence>
<name>A0A1Y2AIA4_9TREE</name>
<feature type="compositionally biased region" description="Basic residues" evidence="1">
    <location>
        <begin position="17"/>
        <end position="33"/>
    </location>
</feature>
<sequence length="461" mass="50903">MRADRLVSAARLEPQSQRRRQPQRLPLHLRHRSPSPVSTESTITRLPPASDLGDSVSLVRDEVNPDPVNSEHLRNSGLPTSLPSITTTPFTVTTRFVILDAIWLPEELPFVKQEVTISGATVLNEEQSSTATKLDYLLLPEPHEEIQGGLAARICEGIIMPHLVSLQKVSRKWLKKCILRGRILEAEEKPHAFSNDDLFGKSGQSSTAHPRYSSLPPNQRDLASDVLAEIDRYPFHQNATRSSFYEYYDKAYPRRKPKNIRSFIDRYLTFFEAASPQFASSGRQNARGIGKRSVNGKHPAPAEATPSGSSPLYSASPNPGSQVPLSQISPVVEPVPVVALDRESSTASNPAHLPDPGTLLASASDRRRSHQSVTPDRRSVPSTQGSSHVVSDNHPLEHTVSANDTVNLSPTSSTSIDHHDAASQLLTLARFETPLTTNINQHLALQVWECRLARRAREMQS</sequence>
<feature type="region of interest" description="Disordered" evidence="1">
    <location>
        <begin position="341"/>
        <end position="416"/>
    </location>
</feature>
<dbReference type="InParanoid" id="A0A1Y2AIA4"/>
<proteinExistence type="predicted"/>
<dbReference type="Proteomes" id="UP000193986">
    <property type="component" value="Unassembled WGS sequence"/>
</dbReference>